<comment type="caution">
    <text evidence="8">The sequence shown here is derived from an EMBL/GenBank/DDBJ whole genome shotgun (WGS) entry which is preliminary data.</text>
</comment>
<organism evidence="8 9">
    <name type="scientific">Paenibacillus athensensis</name>
    <dbReference type="NCBI Taxonomy" id="1967502"/>
    <lineage>
        <taxon>Bacteria</taxon>
        <taxon>Bacillati</taxon>
        <taxon>Bacillota</taxon>
        <taxon>Bacilli</taxon>
        <taxon>Bacillales</taxon>
        <taxon>Paenibacillaceae</taxon>
        <taxon>Paenibacillus</taxon>
    </lineage>
</organism>
<dbReference type="InterPro" id="IPR000792">
    <property type="entry name" value="Tscrpt_reg_LuxR_C"/>
</dbReference>
<evidence type="ECO:0000256" key="2">
    <source>
        <dbReference type="ARBA" id="ARBA00023015"/>
    </source>
</evidence>
<dbReference type="AlphaFoldDB" id="A0A4Y8Q365"/>
<keyword evidence="9" id="KW-1185">Reference proteome</keyword>
<feature type="domain" description="Response regulatory" evidence="7">
    <location>
        <begin position="3"/>
        <end position="119"/>
    </location>
</feature>
<dbReference type="GO" id="GO:0000160">
    <property type="term" value="P:phosphorelay signal transduction system"/>
    <property type="evidence" value="ECO:0007669"/>
    <property type="project" value="InterPro"/>
</dbReference>
<dbReference type="GO" id="GO:0003677">
    <property type="term" value="F:DNA binding"/>
    <property type="evidence" value="ECO:0007669"/>
    <property type="project" value="UniProtKB-KW"/>
</dbReference>
<dbReference type="PROSITE" id="PS50110">
    <property type="entry name" value="RESPONSE_REGULATORY"/>
    <property type="match status" value="1"/>
</dbReference>
<feature type="modified residue" description="4-aspartylphosphate" evidence="5">
    <location>
        <position position="54"/>
    </location>
</feature>
<evidence type="ECO:0000313" key="9">
    <source>
        <dbReference type="Proteomes" id="UP000298246"/>
    </source>
</evidence>
<dbReference type="SMART" id="SM00421">
    <property type="entry name" value="HTH_LUXR"/>
    <property type="match status" value="1"/>
</dbReference>
<keyword evidence="3" id="KW-0238">DNA-binding</keyword>
<protein>
    <recommendedName>
        <fullName evidence="10">LuxR family transcriptional regulator</fullName>
    </recommendedName>
</protein>
<keyword evidence="1 5" id="KW-0597">Phosphoprotein</keyword>
<dbReference type="RefSeq" id="WP_134752501.1">
    <property type="nucleotide sequence ID" value="NZ_MYFO02000003.1"/>
</dbReference>
<dbReference type="PROSITE" id="PS50043">
    <property type="entry name" value="HTH_LUXR_2"/>
    <property type="match status" value="1"/>
</dbReference>
<dbReference type="SUPFAM" id="SSF52172">
    <property type="entry name" value="CheY-like"/>
    <property type="match status" value="1"/>
</dbReference>
<dbReference type="Pfam" id="PF00196">
    <property type="entry name" value="GerE"/>
    <property type="match status" value="1"/>
</dbReference>
<evidence type="ECO:0008006" key="10">
    <source>
        <dbReference type="Google" id="ProtNLM"/>
    </source>
</evidence>
<dbReference type="Gene3D" id="3.40.50.2300">
    <property type="match status" value="1"/>
</dbReference>
<keyword evidence="2" id="KW-0805">Transcription regulation</keyword>
<feature type="domain" description="HTH luxR-type" evidence="6">
    <location>
        <begin position="148"/>
        <end position="213"/>
    </location>
</feature>
<dbReference type="Pfam" id="PF00072">
    <property type="entry name" value="Response_reg"/>
    <property type="match status" value="1"/>
</dbReference>
<evidence type="ECO:0000256" key="1">
    <source>
        <dbReference type="ARBA" id="ARBA00022553"/>
    </source>
</evidence>
<dbReference type="OrthoDB" id="9780153at2"/>
<evidence type="ECO:0000259" key="7">
    <source>
        <dbReference type="PROSITE" id="PS50110"/>
    </source>
</evidence>
<evidence type="ECO:0000256" key="5">
    <source>
        <dbReference type="PROSITE-ProRule" id="PRU00169"/>
    </source>
</evidence>
<dbReference type="CDD" id="cd17535">
    <property type="entry name" value="REC_NarL-like"/>
    <property type="match status" value="1"/>
</dbReference>
<dbReference type="SUPFAM" id="SSF46894">
    <property type="entry name" value="C-terminal effector domain of the bipartite response regulators"/>
    <property type="match status" value="1"/>
</dbReference>
<dbReference type="GO" id="GO:0006355">
    <property type="term" value="P:regulation of DNA-templated transcription"/>
    <property type="evidence" value="ECO:0007669"/>
    <property type="project" value="InterPro"/>
</dbReference>
<dbReference type="InterPro" id="IPR058245">
    <property type="entry name" value="NreC/VraR/RcsB-like_REC"/>
</dbReference>
<dbReference type="CDD" id="cd06170">
    <property type="entry name" value="LuxR_C_like"/>
    <property type="match status" value="1"/>
</dbReference>
<evidence type="ECO:0000259" key="6">
    <source>
        <dbReference type="PROSITE" id="PS50043"/>
    </source>
</evidence>
<dbReference type="EMBL" id="MYFO01000011">
    <property type="protein sequence ID" value="TFE87977.1"/>
    <property type="molecule type" value="Genomic_DNA"/>
</dbReference>
<dbReference type="InterPro" id="IPR016032">
    <property type="entry name" value="Sig_transdc_resp-reg_C-effctor"/>
</dbReference>
<dbReference type="InterPro" id="IPR039420">
    <property type="entry name" value="WalR-like"/>
</dbReference>
<accession>A0A4Y8Q365</accession>
<dbReference type="SMART" id="SM00448">
    <property type="entry name" value="REC"/>
    <property type="match status" value="1"/>
</dbReference>
<dbReference type="InterPro" id="IPR001789">
    <property type="entry name" value="Sig_transdc_resp-reg_receiver"/>
</dbReference>
<dbReference type="Proteomes" id="UP000298246">
    <property type="component" value="Unassembled WGS sequence"/>
</dbReference>
<dbReference type="PANTHER" id="PTHR43214:SF43">
    <property type="entry name" value="TWO-COMPONENT RESPONSE REGULATOR"/>
    <property type="match status" value="1"/>
</dbReference>
<dbReference type="PANTHER" id="PTHR43214">
    <property type="entry name" value="TWO-COMPONENT RESPONSE REGULATOR"/>
    <property type="match status" value="1"/>
</dbReference>
<evidence type="ECO:0000256" key="3">
    <source>
        <dbReference type="ARBA" id="ARBA00023125"/>
    </source>
</evidence>
<dbReference type="InterPro" id="IPR011006">
    <property type="entry name" value="CheY-like_superfamily"/>
</dbReference>
<evidence type="ECO:0000313" key="8">
    <source>
        <dbReference type="EMBL" id="TFE87977.1"/>
    </source>
</evidence>
<evidence type="ECO:0000256" key="4">
    <source>
        <dbReference type="ARBA" id="ARBA00023163"/>
    </source>
</evidence>
<proteinExistence type="predicted"/>
<sequence length="215" mass="23710">MIKVVLVDGQRLVSEGIKFILERDEEIQVVGFAANVEDTLQLCGEHEPDVLILDVHMPGGDGIEITAQVHRKFPATQVIVLTGCRDLDMVVKAMNSGASGYMLKNINPDELVMTVKSAALGLSVMHKDVLIDFTRNVPTQEVAAALDKPALDISFTEREINIIKHVVDGKENREIAQSLFLSVGTVKNTISTILKKLNLRDRIELVVFAVRNNLL</sequence>
<keyword evidence="4" id="KW-0804">Transcription</keyword>
<gene>
    <name evidence="8" type="ORF">B5M42_10480</name>
</gene>
<dbReference type="PRINTS" id="PR00038">
    <property type="entry name" value="HTHLUXR"/>
</dbReference>
<reference evidence="8 9" key="1">
    <citation type="submission" date="2017-03" db="EMBL/GenBank/DDBJ databases">
        <title>Isolation of Levoglucosan Utilizing Bacteria.</title>
        <authorList>
            <person name="Arya A.S."/>
        </authorList>
    </citation>
    <scope>NUCLEOTIDE SEQUENCE [LARGE SCALE GENOMIC DNA]</scope>
    <source>
        <strain evidence="8 9">MEC069</strain>
    </source>
</reference>
<name>A0A4Y8Q365_9BACL</name>